<dbReference type="SMART" id="SM00175">
    <property type="entry name" value="RAB"/>
    <property type="match status" value="1"/>
</dbReference>
<keyword evidence="1" id="KW-0547">Nucleotide-binding</keyword>
<dbReference type="GO" id="GO:0005525">
    <property type="term" value="F:GTP binding"/>
    <property type="evidence" value="ECO:0007669"/>
    <property type="project" value="InterPro"/>
</dbReference>
<reference evidence="2" key="1">
    <citation type="submission" date="2021-01" db="EMBL/GenBank/DDBJ databases">
        <authorList>
            <person name="Corre E."/>
            <person name="Pelletier E."/>
            <person name="Niang G."/>
            <person name="Scheremetjew M."/>
            <person name="Finn R."/>
            <person name="Kale V."/>
            <person name="Holt S."/>
            <person name="Cochrane G."/>
            <person name="Meng A."/>
            <person name="Brown T."/>
            <person name="Cohen L."/>
        </authorList>
    </citation>
    <scope>NUCLEOTIDE SEQUENCE</scope>
</reference>
<dbReference type="SUPFAM" id="SSF52540">
    <property type="entry name" value="P-loop containing nucleoside triphosphate hydrolases"/>
    <property type="match status" value="1"/>
</dbReference>
<sequence>MDDTARPDELNVSLVAPPLVLRCKVCLLGDSTVGKTSIAQVFKNGSSGFPKNYNMTVGLDFLVRQVPIEDTTAVVEMYMVDCGGFSVSQDLLRPHWENANAFMLVYDVTNPDSLDNLASWYEQIQMSRPESAITGVVVASKMDLVDFPGCVSADEGKKFAAEKGLEFFDVCASRGNVEQPFALLALHYYNKYRERLAELETLA</sequence>
<dbReference type="SMART" id="SM00173">
    <property type="entry name" value="RAS"/>
    <property type="match status" value="1"/>
</dbReference>
<name>A0A7S0ZUE0_NOCSC</name>
<dbReference type="EMBL" id="HBFQ01009486">
    <property type="protein sequence ID" value="CAD8832285.1"/>
    <property type="molecule type" value="Transcribed_RNA"/>
</dbReference>
<evidence type="ECO:0008006" key="3">
    <source>
        <dbReference type="Google" id="ProtNLM"/>
    </source>
</evidence>
<dbReference type="GO" id="GO:0003924">
    <property type="term" value="F:GTPase activity"/>
    <property type="evidence" value="ECO:0007669"/>
    <property type="project" value="InterPro"/>
</dbReference>
<dbReference type="SMART" id="SM00174">
    <property type="entry name" value="RHO"/>
    <property type="match status" value="1"/>
</dbReference>
<dbReference type="PROSITE" id="PS51421">
    <property type="entry name" value="RAS"/>
    <property type="match status" value="1"/>
</dbReference>
<dbReference type="InterPro" id="IPR027417">
    <property type="entry name" value="P-loop_NTPase"/>
</dbReference>
<dbReference type="InterPro" id="IPR005225">
    <property type="entry name" value="Small_GTP-bd"/>
</dbReference>
<evidence type="ECO:0000313" key="2">
    <source>
        <dbReference type="EMBL" id="CAD8832285.1"/>
    </source>
</evidence>
<accession>A0A7S0ZUE0</accession>
<protein>
    <recommendedName>
        <fullName evidence="3">Intraflagellar transport protein 27</fullName>
    </recommendedName>
</protein>
<proteinExistence type="predicted"/>
<dbReference type="PRINTS" id="PR00449">
    <property type="entry name" value="RASTRNSFRMNG"/>
</dbReference>
<gene>
    <name evidence="2" type="ORF">NSCI0253_LOCUS6632</name>
</gene>
<dbReference type="InterPro" id="IPR001806">
    <property type="entry name" value="Small_GTPase"/>
</dbReference>
<dbReference type="AlphaFoldDB" id="A0A7S0ZUE0"/>
<dbReference type="Pfam" id="PF00071">
    <property type="entry name" value="Ras"/>
    <property type="match status" value="1"/>
</dbReference>
<dbReference type="NCBIfam" id="TIGR00231">
    <property type="entry name" value="small_GTP"/>
    <property type="match status" value="1"/>
</dbReference>
<evidence type="ECO:0000256" key="1">
    <source>
        <dbReference type="ARBA" id="ARBA00022741"/>
    </source>
</evidence>
<dbReference type="PANTHER" id="PTHR47978">
    <property type="match status" value="1"/>
</dbReference>
<dbReference type="PROSITE" id="PS51419">
    <property type="entry name" value="RAB"/>
    <property type="match status" value="1"/>
</dbReference>
<organism evidence="2">
    <name type="scientific">Noctiluca scintillans</name>
    <name type="common">Sea sparkle</name>
    <name type="synonym">Red tide dinoflagellate</name>
    <dbReference type="NCBI Taxonomy" id="2966"/>
    <lineage>
        <taxon>Eukaryota</taxon>
        <taxon>Sar</taxon>
        <taxon>Alveolata</taxon>
        <taxon>Dinophyceae</taxon>
        <taxon>Noctilucales</taxon>
        <taxon>Noctilucaceae</taxon>
        <taxon>Noctiluca</taxon>
    </lineage>
</organism>
<dbReference type="Gene3D" id="3.40.50.300">
    <property type="entry name" value="P-loop containing nucleotide triphosphate hydrolases"/>
    <property type="match status" value="1"/>
</dbReference>